<organism evidence="4 5">
    <name type="scientific">Chiloscyllium punctatum</name>
    <name type="common">Brownbanded bambooshark</name>
    <name type="synonym">Hemiscyllium punctatum</name>
    <dbReference type="NCBI Taxonomy" id="137246"/>
    <lineage>
        <taxon>Eukaryota</taxon>
        <taxon>Metazoa</taxon>
        <taxon>Chordata</taxon>
        <taxon>Craniata</taxon>
        <taxon>Vertebrata</taxon>
        <taxon>Chondrichthyes</taxon>
        <taxon>Elasmobranchii</taxon>
        <taxon>Galeomorphii</taxon>
        <taxon>Galeoidea</taxon>
        <taxon>Orectolobiformes</taxon>
        <taxon>Hemiscylliidae</taxon>
        <taxon>Chiloscyllium</taxon>
    </lineage>
</organism>
<protein>
    <recommendedName>
        <fullName evidence="3">CCHC-type domain-containing protein</fullName>
    </recommendedName>
</protein>
<feature type="region of interest" description="Disordered" evidence="2">
    <location>
        <begin position="107"/>
        <end position="149"/>
    </location>
</feature>
<dbReference type="Proteomes" id="UP000287033">
    <property type="component" value="Unassembled WGS sequence"/>
</dbReference>
<feature type="non-terminal residue" evidence="4">
    <location>
        <position position="1"/>
    </location>
</feature>
<evidence type="ECO:0000313" key="4">
    <source>
        <dbReference type="EMBL" id="GCC48043.1"/>
    </source>
</evidence>
<name>A0A401TZH8_CHIPU</name>
<dbReference type="PANTHER" id="PTHR33166">
    <property type="entry name" value="GAG_P30 DOMAIN-CONTAINING PROTEIN"/>
    <property type="match status" value="1"/>
</dbReference>
<dbReference type="SUPFAM" id="SSF57756">
    <property type="entry name" value="Retrovirus zinc finger-like domains"/>
    <property type="match status" value="1"/>
</dbReference>
<dbReference type="InterPro" id="IPR036875">
    <property type="entry name" value="Znf_CCHC_sf"/>
</dbReference>
<dbReference type="AlphaFoldDB" id="A0A401TZH8"/>
<dbReference type="InterPro" id="IPR003036">
    <property type="entry name" value="Gag_P30"/>
</dbReference>
<keyword evidence="5" id="KW-1185">Reference proteome</keyword>
<evidence type="ECO:0000256" key="1">
    <source>
        <dbReference type="PROSITE-ProRule" id="PRU00047"/>
    </source>
</evidence>
<evidence type="ECO:0000259" key="3">
    <source>
        <dbReference type="PROSITE" id="PS50158"/>
    </source>
</evidence>
<gene>
    <name evidence="4" type="ORF">chiPu_0032425</name>
</gene>
<keyword evidence="1" id="KW-0862">Zinc</keyword>
<accession>A0A401TZH8</accession>
<dbReference type="GO" id="GO:0019068">
    <property type="term" value="P:virion assembly"/>
    <property type="evidence" value="ECO:0007669"/>
    <property type="project" value="InterPro"/>
</dbReference>
<comment type="caution">
    <text evidence="4">The sequence shown here is derived from an EMBL/GenBank/DDBJ whole genome shotgun (WGS) entry which is preliminary data.</text>
</comment>
<dbReference type="EMBL" id="BEZZ01236376">
    <property type="protein sequence ID" value="GCC48043.1"/>
    <property type="molecule type" value="Genomic_DNA"/>
</dbReference>
<feature type="compositionally biased region" description="Basic and acidic residues" evidence="2">
    <location>
        <begin position="109"/>
        <end position="132"/>
    </location>
</feature>
<feature type="compositionally biased region" description="Basic and acidic residues" evidence="2">
    <location>
        <begin position="138"/>
        <end position="149"/>
    </location>
</feature>
<dbReference type="InterPro" id="IPR050462">
    <property type="entry name" value="Retroviral_Gag-Pol_poly"/>
</dbReference>
<keyword evidence="1" id="KW-0863">Zinc-finger</keyword>
<evidence type="ECO:0000256" key="2">
    <source>
        <dbReference type="SAM" id="MobiDB-lite"/>
    </source>
</evidence>
<dbReference type="GO" id="GO:0003676">
    <property type="term" value="F:nucleic acid binding"/>
    <property type="evidence" value="ECO:0007669"/>
    <property type="project" value="InterPro"/>
</dbReference>
<feature type="domain" description="CCHC-type" evidence="3">
    <location>
        <begin position="157"/>
        <end position="173"/>
    </location>
</feature>
<evidence type="ECO:0000313" key="5">
    <source>
        <dbReference type="Proteomes" id="UP000287033"/>
    </source>
</evidence>
<dbReference type="STRING" id="137246.A0A401TZH8"/>
<reference evidence="4 5" key="1">
    <citation type="journal article" date="2018" name="Nat. Ecol. Evol.">
        <title>Shark genomes provide insights into elasmobranch evolution and the origin of vertebrates.</title>
        <authorList>
            <person name="Hara Y"/>
            <person name="Yamaguchi K"/>
            <person name="Onimaru K"/>
            <person name="Kadota M"/>
            <person name="Koyanagi M"/>
            <person name="Keeley SD"/>
            <person name="Tatsumi K"/>
            <person name="Tanaka K"/>
            <person name="Motone F"/>
            <person name="Kageyama Y"/>
            <person name="Nozu R"/>
            <person name="Adachi N"/>
            <person name="Nishimura O"/>
            <person name="Nakagawa R"/>
            <person name="Tanegashima C"/>
            <person name="Kiyatake I"/>
            <person name="Matsumoto R"/>
            <person name="Murakumo K"/>
            <person name="Nishida K"/>
            <person name="Terakita A"/>
            <person name="Kuratani S"/>
            <person name="Sato K"/>
            <person name="Hyodo S Kuraku.S."/>
        </authorList>
    </citation>
    <scope>NUCLEOTIDE SEQUENCE [LARGE SCALE GENOMIC DNA]</scope>
</reference>
<dbReference type="Pfam" id="PF02093">
    <property type="entry name" value="Gag_p30"/>
    <property type="match status" value="1"/>
</dbReference>
<keyword evidence="1" id="KW-0479">Metal-binding</keyword>
<proteinExistence type="predicted"/>
<dbReference type="SMART" id="SM00343">
    <property type="entry name" value="ZnF_C2HC"/>
    <property type="match status" value="1"/>
</dbReference>
<dbReference type="Gene3D" id="4.10.60.10">
    <property type="entry name" value="Zinc finger, CCHC-type"/>
    <property type="match status" value="1"/>
</dbReference>
<dbReference type="InterPro" id="IPR001878">
    <property type="entry name" value="Znf_CCHC"/>
</dbReference>
<dbReference type="Pfam" id="PF00098">
    <property type="entry name" value="zf-CCHC"/>
    <property type="match status" value="1"/>
</dbReference>
<dbReference type="PROSITE" id="PS50158">
    <property type="entry name" value="ZF_CCHC"/>
    <property type="match status" value="1"/>
</dbReference>
<dbReference type="GO" id="GO:0008270">
    <property type="term" value="F:zinc ion binding"/>
    <property type="evidence" value="ECO:0007669"/>
    <property type="project" value="UniProtKB-KW"/>
</dbReference>
<sequence>KGHNFTKAFGNHQNPEETPTDFLDRIRKNLQQFAGVDPETDVGQQLIRVEFVSKAWPDIQKKLEKMDDWDSKPLSELLREALKVFVRRDDEKHKKATKIMMQTVQQMTAERREKGEPWQEQERGESWQEQRKRGPWPEQRKGGGTRGRDRETRRIIRCYYCNEEGHFKRECPRYKREVRSYALMEED</sequence>